<gene>
    <name evidence="3" type="ORF">LMG1861_02501</name>
    <name evidence="2" type="ORF">LMG1873_01690</name>
</gene>
<dbReference type="AlphaFoldDB" id="A0A6S7CUB4"/>
<dbReference type="Proteomes" id="UP000494105">
    <property type="component" value="Unassembled WGS sequence"/>
</dbReference>
<evidence type="ECO:0000313" key="5">
    <source>
        <dbReference type="Proteomes" id="UP000494116"/>
    </source>
</evidence>
<organism evidence="3 4">
    <name type="scientific">Achromobacter piechaudii</name>
    <dbReference type="NCBI Taxonomy" id="72556"/>
    <lineage>
        <taxon>Bacteria</taxon>
        <taxon>Pseudomonadati</taxon>
        <taxon>Pseudomonadota</taxon>
        <taxon>Betaproteobacteria</taxon>
        <taxon>Burkholderiales</taxon>
        <taxon>Alcaligenaceae</taxon>
        <taxon>Achromobacter</taxon>
    </lineage>
</organism>
<feature type="region of interest" description="Disordered" evidence="1">
    <location>
        <begin position="46"/>
        <end position="73"/>
    </location>
</feature>
<accession>A0A6S7CUB4</accession>
<proteinExistence type="predicted"/>
<reference evidence="4 5" key="1">
    <citation type="submission" date="2020-04" db="EMBL/GenBank/DDBJ databases">
        <authorList>
            <person name="De Canck E."/>
        </authorList>
    </citation>
    <scope>NUCLEOTIDE SEQUENCE [LARGE SCALE GENOMIC DNA]</scope>
    <source>
        <strain evidence="3 4">LMG 1861</strain>
        <strain evidence="2 5">LMG 1873</strain>
    </source>
</reference>
<protein>
    <submittedName>
        <fullName evidence="3">Uncharacterized protein</fullName>
    </submittedName>
</protein>
<dbReference type="EMBL" id="CADIJS010000002">
    <property type="protein sequence ID" value="CAB3682904.1"/>
    <property type="molecule type" value="Genomic_DNA"/>
</dbReference>
<evidence type="ECO:0000313" key="3">
    <source>
        <dbReference type="EMBL" id="CAB3865778.1"/>
    </source>
</evidence>
<keyword evidence="5" id="KW-1185">Reference proteome</keyword>
<evidence type="ECO:0000256" key="1">
    <source>
        <dbReference type="SAM" id="MobiDB-lite"/>
    </source>
</evidence>
<name>A0A6S7CUB4_9BURK</name>
<evidence type="ECO:0000313" key="2">
    <source>
        <dbReference type="EMBL" id="CAB3682904.1"/>
    </source>
</evidence>
<evidence type="ECO:0000313" key="4">
    <source>
        <dbReference type="Proteomes" id="UP000494105"/>
    </source>
</evidence>
<dbReference type="EMBL" id="CADILD010000002">
    <property type="protein sequence ID" value="CAB3865778.1"/>
    <property type="molecule type" value="Genomic_DNA"/>
</dbReference>
<dbReference type="Proteomes" id="UP000494116">
    <property type="component" value="Unassembled WGS sequence"/>
</dbReference>
<sequence length="92" mass="9479">MKIPKDAQNAMKRNNHVIGGKITGLAALQQAPSRIFSTSRTRPLVRCYRGKTGPGVNGPSGWPERDGMGGSLGWAGPLQGGFAGCVVDAGSG</sequence>